<dbReference type="OrthoDB" id="272624at2759"/>
<feature type="compositionally biased region" description="Acidic residues" evidence="4">
    <location>
        <begin position="1502"/>
        <end position="1515"/>
    </location>
</feature>
<evidence type="ECO:0000256" key="4">
    <source>
        <dbReference type="SAM" id="MobiDB-lite"/>
    </source>
</evidence>
<evidence type="ECO:0000256" key="1">
    <source>
        <dbReference type="ARBA" id="ARBA00009861"/>
    </source>
</evidence>
<dbReference type="InterPro" id="IPR039467">
    <property type="entry name" value="TFIIIB_B''_Myb"/>
</dbReference>
<dbReference type="SMART" id="SM00717">
    <property type="entry name" value="SANT"/>
    <property type="match status" value="1"/>
</dbReference>
<feature type="compositionally biased region" description="Acidic residues" evidence="4">
    <location>
        <begin position="1231"/>
        <end position="1247"/>
    </location>
</feature>
<reference evidence="6" key="2">
    <citation type="journal article" date="2023" name="Int. J. Mol. Sci.">
        <title>De Novo Assembly and Annotation of 11 Diverse Shrub Willow (Salix) Genomes Reveals Novel Gene Organization in Sex-Linked Regions.</title>
        <authorList>
            <person name="Hyden B."/>
            <person name="Feng K."/>
            <person name="Yates T.B."/>
            <person name="Jawdy S."/>
            <person name="Cereghino C."/>
            <person name="Smart L.B."/>
            <person name="Muchero W."/>
        </authorList>
    </citation>
    <scope>NUCLEOTIDE SEQUENCE</scope>
    <source>
        <tissue evidence="6">Shoot tip</tissue>
    </source>
</reference>
<dbReference type="InterPro" id="IPR009057">
    <property type="entry name" value="Homeodomain-like_sf"/>
</dbReference>
<feature type="region of interest" description="Disordered" evidence="4">
    <location>
        <begin position="659"/>
        <end position="704"/>
    </location>
</feature>
<protein>
    <submittedName>
        <fullName evidence="6">F21J9.9</fullName>
    </submittedName>
</protein>
<comment type="caution">
    <text evidence="6">The sequence shown here is derived from an EMBL/GenBank/DDBJ whole genome shotgun (WGS) entry which is preliminary data.</text>
</comment>
<dbReference type="Proteomes" id="UP001151532">
    <property type="component" value="Chromosome 10"/>
</dbReference>
<feature type="compositionally biased region" description="Polar residues" evidence="4">
    <location>
        <begin position="1072"/>
        <end position="1081"/>
    </location>
</feature>
<feature type="compositionally biased region" description="Basic and acidic residues" evidence="4">
    <location>
        <begin position="1264"/>
        <end position="1276"/>
    </location>
</feature>
<sequence length="1599" mass="176732">MELISRTIIKPSSPTPDHLRHYQLSFTDQLCPPVYNSFVFFYPADEADHTKFNSLEISGQLQQSLSTVLTHFYPLAGRLRDNIYVDCNDGGVPFLQVRVRHCNLALVLENREPGELNKFLPFEFDGGCHEFLSGVQLSIFECGGIGIGLCISHKISDIFSFFVFFKSWAATFRGEPVLEPPQFESAALFPAGNLFGYDPRNSIFKTNIVAKRFVFSKSSMEELIAKHYKEKNTENLQRQSPTDVLSAFLWSQIVAATKVERKTETAHELVHYMNLRPVMCPPQSEYSFGNISWAAKTVASEDEGCINLASQIRESINKVDSEYVKTLREGGVIDHGYYHVQNKLNGIRCWSKVMIYKKQKDKSLTCLPHGLHSQIPKSQPKQSTQPFQSFFFSLHSSLLQAALLRSAIAQRPLHQFILGSCLFSSTSSASACVLEEYSCLFCGDRDDIAGHQYLCWDNQMDPDLDPFDDILPKPTLTNARSAGKFQPKAKPRPKKVEFVPIPSIPPSKAKEKAVAASQTSLDTAISVQPVGIMDEKLTGQIGSLSPSAPTGTKEPLKSNDGKTKLVEESGSPLATSDMVGVKEPQKYKEGLPSWEIGSLEAANLTPVRRNDAGSVGAVDSEADCNGNQKYNFVKSAGAAGSLGFDSDLLDDIFPKSLKSNSRAGGKFKPNVKPWQRNENPEPVSSSPSKCAEEEPKAHSQKTQSTEPVYVANTRMNPIGRTLLQQGNVESNEPSKDSEVLYLNSKSCLELVNPSSDNIATEEFVCPHNTQLSEMKSGNDVGLNSRFVESAIEVGSMRLDLDAFDYTDPQPAISIGRAADKLQSKVKACPRKGTSELAASAVPVVEKVAGLTSTVLDNTPPTESSGAENGRLTHLVCEPLMESAGTKEPGRNNSKALLSPPEMLATVSCEKDPKGKSSFPVKNFFDSSASIKYDVVATNFISSNEAAVQVDNGRLELEESGAFPGLETPGFLSPDVMESVMAPPTDVQPVPSETINIEGSSVGAFPSDNIVDSLSTHPGDFIPPDTCTSEIQMNQELENLTETNVTGIHQEDASDLPEKETSSSRKRKDAPASYSSWKSQKASLAGDMNEHDRSARHPRKQVAVPQLGDEPEDEGHGNGGLPLENIDDDSSMHSGNFIPVDPCTLEAQVDQNQKYFTESNCLANANVVHSEDVPVVPGKESSKSGKRKVFSASNCSRKSKKSSLAAGTQVVDELDEAQDNGGLLAEPPGSSVDEEDNDSEPGGDEERADENRVQIASRKKRASKKSKEPVTEKEKQVRKCNRSNDTPEQPMQEPRKKFSHSTRRNKRCVKKDLLDMPEDEIDFKRLPIRDIILFAEYKERLLCVKEATTSKIPPNNQSDNPFHGGYSHYEEDEFASEQDKTHDDDQTYVRAQPSSSLFNHQSFTDRAPNSRWSKQDTELFYEGIQQFGTDLSMIQQLFPGRTRHQVKLKYKKEERQNPLRLHEALSRRPKDNSYFEKLIEQLQEVAAIREEQESYKDDLVDVSGEEDAELNAENNDEVTKPKQDEDVGVEEDQEENVVAEDHHGPPKSGVSDEDVGDIWGSYGTVKWLKSLMLPEQTPCEALMGPEELLAYMDSQEAFSV</sequence>
<proteinExistence type="inferred from homology"/>
<reference evidence="6" key="1">
    <citation type="submission" date="2022-11" db="EMBL/GenBank/DDBJ databases">
        <authorList>
            <person name="Hyden B.L."/>
            <person name="Feng K."/>
            <person name="Yates T."/>
            <person name="Jawdy S."/>
            <person name="Smart L.B."/>
            <person name="Muchero W."/>
        </authorList>
    </citation>
    <scope>NUCLEOTIDE SEQUENCE</scope>
    <source>
        <tissue evidence="6">Shoot tip</tissue>
    </source>
</reference>
<evidence type="ECO:0000256" key="2">
    <source>
        <dbReference type="ARBA" id="ARBA00022679"/>
    </source>
</evidence>
<dbReference type="InterPro" id="IPR017884">
    <property type="entry name" value="SANT_dom"/>
</dbReference>
<dbReference type="EMBL" id="JAPFFK010000014">
    <property type="protein sequence ID" value="KAJ6719715.1"/>
    <property type="molecule type" value="Genomic_DNA"/>
</dbReference>
<dbReference type="PROSITE" id="PS51293">
    <property type="entry name" value="SANT"/>
    <property type="match status" value="1"/>
</dbReference>
<dbReference type="SUPFAM" id="SSF46689">
    <property type="entry name" value="Homeodomain-like"/>
    <property type="match status" value="1"/>
</dbReference>
<feature type="compositionally biased region" description="Basic residues" evidence="4">
    <location>
        <begin position="1296"/>
        <end position="1308"/>
    </location>
</feature>
<evidence type="ECO:0000313" key="7">
    <source>
        <dbReference type="Proteomes" id="UP001151532"/>
    </source>
</evidence>
<dbReference type="PANTHER" id="PTHR31623">
    <property type="entry name" value="F21J9.9"/>
    <property type="match status" value="1"/>
</dbReference>
<keyword evidence="2" id="KW-0808">Transferase</keyword>
<gene>
    <name evidence="6" type="ORF">OIU79_007371</name>
</gene>
<feature type="region of interest" description="Disordered" evidence="4">
    <location>
        <begin position="1493"/>
        <end position="1554"/>
    </location>
</feature>
<organism evidence="6 7">
    <name type="scientific">Salix purpurea</name>
    <name type="common">Purple osier willow</name>
    <dbReference type="NCBI Taxonomy" id="77065"/>
    <lineage>
        <taxon>Eukaryota</taxon>
        <taxon>Viridiplantae</taxon>
        <taxon>Streptophyta</taxon>
        <taxon>Embryophyta</taxon>
        <taxon>Tracheophyta</taxon>
        <taxon>Spermatophyta</taxon>
        <taxon>Magnoliopsida</taxon>
        <taxon>eudicotyledons</taxon>
        <taxon>Gunneridae</taxon>
        <taxon>Pentapetalae</taxon>
        <taxon>rosids</taxon>
        <taxon>fabids</taxon>
        <taxon>Malpighiales</taxon>
        <taxon>Salicaceae</taxon>
        <taxon>Saliceae</taxon>
        <taxon>Salix</taxon>
    </lineage>
</organism>
<dbReference type="CDD" id="cd00167">
    <property type="entry name" value="SANT"/>
    <property type="match status" value="1"/>
</dbReference>
<keyword evidence="7" id="KW-1185">Reference proteome</keyword>
<evidence type="ECO:0000259" key="5">
    <source>
        <dbReference type="PROSITE" id="PS51293"/>
    </source>
</evidence>
<feature type="compositionally biased region" description="Acidic residues" evidence="4">
    <location>
        <begin position="1525"/>
        <end position="1537"/>
    </location>
</feature>
<dbReference type="Pfam" id="PF15963">
    <property type="entry name" value="Myb_DNA-bind_7"/>
    <property type="match status" value="1"/>
</dbReference>
<dbReference type="Pfam" id="PF02458">
    <property type="entry name" value="Transferase"/>
    <property type="match status" value="1"/>
</dbReference>
<name>A0A9Q0Z391_SALPP</name>
<dbReference type="GO" id="GO:0016746">
    <property type="term" value="F:acyltransferase activity"/>
    <property type="evidence" value="ECO:0007669"/>
    <property type="project" value="UniProtKB-KW"/>
</dbReference>
<keyword evidence="3" id="KW-0012">Acyltransferase</keyword>
<accession>A0A9Q0Z391</accession>
<dbReference type="Gene3D" id="3.30.559.10">
    <property type="entry name" value="Chloramphenicol acetyltransferase-like domain"/>
    <property type="match status" value="2"/>
</dbReference>
<feature type="compositionally biased region" description="Basic and acidic residues" evidence="4">
    <location>
        <begin position="554"/>
        <end position="567"/>
    </location>
</feature>
<dbReference type="PANTHER" id="PTHR31623:SF46">
    <property type="entry name" value="VINORINE SYNTHASE-LIKE"/>
    <property type="match status" value="1"/>
</dbReference>
<feature type="region of interest" description="Disordered" evidence="4">
    <location>
        <begin position="1044"/>
        <end position="1136"/>
    </location>
</feature>
<dbReference type="InterPro" id="IPR001005">
    <property type="entry name" value="SANT/Myb"/>
</dbReference>
<evidence type="ECO:0000313" key="6">
    <source>
        <dbReference type="EMBL" id="KAJ6719715.1"/>
    </source>
</evidence>
<dbReference type="InterPro" id="IPR023213">
    <property type="entry name" value="CAT-like_dom_sf"/>
</dbReference>
<comment type="similarity">
    <text evidence="1">Belongs to the plant acyltransferase family.</text>
</comment>
<feature type="region of interest" description="Disordered" evidence="4">
    <location>
        <begin position="542"/>
        <end position="576"/>
    </location>
</feature>
<dbReference type="Gene3D" id="1.10.10.60">
    <property type="entry name" value="Homeodomain-like"/>
    <property type="match status" value="1"/>
</dbReference>
<feature type="compositionally biased region" description="Basic and acidic residues" evidence="4">
    <location>
        <begin position="1048"/>
        <end position="1062"/>
    </location>
</feature>
<feature type="region of interest" description="Disordered" evidence="4">
    <location>
        <begin position="1351"/>
        <end position="1381"/>
    </location>
</feature>
<feature type="domain" description="SANT" evidence="5">
    <location>
        <begin position="1406"/>
        <end position="1457"/>
    </location>
</feature>
<evidence type="ECO:0000256" key="3">
    <source>
        <dbReference type="ARBA" id="ARBA00023315"/>
    </source>
</evidence>
<feature type="region of interest" description="Disordered" evidence="4">
    <location>
        <begin position="1168"/>
        <end position="1308"/>
    </location>
</feature>